<name>A0ABP4JZR8_9ACTN</name>
<comment type="caution">
    <text evidence="3">The sequence shown here is derived from an EMBL/GenBank/DDBJ whole genome shotgun (WGS) entry which is preliminary data.</text>
</comment>
<reference evidence="4" key="1">
    <citation type="journal article" date="2019" name="Int. J. Syst. Evol. Microbiol.">
        <title>The Global Catalogue of Microorganisms (GCM) 10K type strain sequencing project: providing services to taxonomists for standard genome sequencing and annotation.</title>
        <authorList>
            <consortium name="The Broad Institute Genomics Platform"/>
            <consortium name="The Broad Institute Genome Sequencing Center for Infectious Disease"/>
            <person name="Wu L."/>
            <person name="Ma J."/>
        </authorList>
    </citation>
    <scope>NUCLEOTIDE SEQUENCE [LARGE SCALE GENOMIC DNA]</scope>
    <source>
        <strain evidence="4">JCM 11756</strain>
    </source>
</reference>
<feature type="region of interest" description="Disordered" evidence="2">
    <location>
        <begin position="233"/>
        <end position="262"/>
    </location>
</feature>
<organism evidence="3 4">
    <name type="scientific">Streptomyces thermospinosisporus</name>
    <dbReference type="NCBI Taxonomy" id="161482"/>
    <lineage>
        <taxon>Bacteria</taxon>
        <taxon>Bacillati</taxon>
        <taxon>Actinomycetota</taxon>
        <taxon>Actinomycetes</taxon>
        <taxon>Kitasatosporales</taxon>
        <taxon>Streptomycetaceae</taxon>
        <taxon>Streptomyces</taxon>
    </lineage>
</organism>
<keyword evidence="1" id="KW-0175">Coiled coil</keyword>
<gene>
    <name evidence="3" type="ORF">GCM10009601_60020</name>
</gene>
<evidence type="ECO:0000313" key="4">
    <source>
        <dbReference type="Proteomes" id="UP001500973"/>
    </source>
</evidence>
<sequence length="262" mass="29074">MRNISGVPLDGVKLSAKANKKVKAYEDAMARYNKHVAENREFAPPKPYSTVRGPQNLKPPALVKAEKELKELDAKALAEGKPLADRDEFLAPVLKRIEEYKRTEPLLKKAMETAEAEAEAAVAEELPALARQAMDDATKAKQEYEKALEAAQMAQAALSGHIRRFMQYVTGGAVSDARFRGLVGQDDKYLYAWDIEGNGKLSYEGAFSLGLVGAGAFNVEMIDLEEFVNPHNEEKTPWEHGHRSLDPRAESTTVWRPGKYNS</sequence>
<dbReference type="Proteomes" id="UP001500973">
    <property type="component" value="Unassembled WGS sequence"/>
</dbReference>
<protein>
    <submittedName>
        <fullName evidence="3">Uncharacterized protein</fullName>
    </submittedName>
</protein>
<evidence type="ECO:0000313" key="3">
    <source>
        <dbReference type="EMBL" id="GAA1434850.1"/>
    </source>
</evidence>
<accession>A0ABP4JZR8</accession>
<evidence type="ECO:0000256" key="1">
    <source>
        <dbReference type="SAM" id="Coils"/>
    </source>
</evidence>
<keyword evidence="4" id="KW-1185">Reference proteome</keyword>
<feature type="compositionally biased region" description="Polar residues" evidence="2">
    <location>
        <begin position="250"/>
        <end position="262"/>
    </location>
</feature>
<feature type="coiled-coil region" evidence="1">
    <location>
        <begin position="97"/>
        <end position="157"/>
    </location>
</feature>
<dbReference type="RefSeq" id="WP_344016436.1">
    <property type="nucleotide sequence ID" value="NZ_BAAAIZ010000122.1"/>
</dbReference>
<feature type="compositionally biased region" description="Basic and acidic residues" evidence="2">
    <location>
        <begin position="233"/>
        <end position="249"/>
    </location>
</feature>
<evidence type="ECO:0000256" key="2">
    <source>
        <dbReference type="SAM" id="MobiDB-lite"/>
    </source>
</evidence>
<dbReference type="EMBL" id="BAAAIZ010000122">
    <property type="protein sequence ID" value="GAA1434850.1"/>
    <property type="molecule type" value="Genomic_DNA"/>
</dbReference>
<proteinExistence type="predicted"/>